<keyword evidence="7" id="KW-0812">Transmembrane</keyword>
<keyword evidence="13" id="KW-1185">Reference proteome</keyword>
<dbReference type="InterPro" id="IPR012902">
    <property type="entry name" value="N_methyl_site"/>
</dbReference>
<dbReference type="Proteomes" id="UP000294980">
    <property type="component" value="Unassembled WGS sequence"/>
</dbReference>
<evidence type="ECO:0000256" key="1">
    <source>
        <dbReference type="ARBA" id="ARBA00004377"/>
    </source>
</evidence>
<keyword evidence="5" id="KW-0488">Methylation</keyword>
<comment type="subcellular location">
    <subcellularLocation>
        <location evidence="1">Cell inner membrane</location>
        <topology evidence="1">Single-pass membrane protein</topology>
    </subcellularLocation>
</comment>
<dbReference type="InterPro" id="IPR013545">
    <property type="entry name" value="T2SS_protein-GspG_C"/>
</dbReference>
<evidence type="ECO:0000256" key="6">
    <source>
        <dbReference type="ARBA" id="ARBA00022519"/>
    </source>
</evidence>
<accession>A0A4V2SBC3</accession>
<reference evidence="12 13" key="1">
    <citation type="submission" date="2019-03" db="EMBL/GenBank/DDBJ databases">
        <title>Genomic Encyclopedia of Type Strains, Phase IV (KMG-IV): sequencing the most valuable type-strain genomes for metagenomic binning, comparative biology and taxonomic classification.</title>
        <authorList>
            <person name="Goeker M."/>
        </authorList>
    </citation>
    <scope>NUCLEOTIDE SEQUENCE [LARGE SCALE GENOMIC DNA]</scope>
    <source>
        <strain evidence="12 13">DSM 23344</strain>
    </source>
</reference>
<dbReference type="NCBIfam" id="TIGR02532">
    <property type="entry name" value="IV_pilin_GFxxxE"/>
    <property type="match status" value="1"/>
</dbReference>
<dbReference type="Gene3D" id="3.30.700.10">
    <property type="entry name" value="Glycoprotein, Type 4 Pilin"/>
    <property type="match status" value="1"/>
</dbReference>
<dbReference type="GO" id="GO:0015627">
    <property type="term" value="C:type II protein secretion system complex"/>
    <property type="evidence" value="ECO:0007669"/>
    <property type="project" value="InterPro"/>
</dbReference>
<dbReference type="GO" id="GO:0005886">
    <property type="term" value="C:plasma membrane"/>
    <property type="evidence" value="ECO:0007669"/>
    <property type="project" value="UniProtKB-SubCell"/>
</dbReference>
<dbReference type="AlphaFoldDB" id="A0A4V2SBC3"/>
<protein>
    <recommendedName>
        <fullName evidence="3">Type II secretion system core protein G</fullName>
    </recommendedName>
</protein>
<keyword evidence="4" id="KW-1003">Cell membrane</keyword>
<feature type="region of interest" description="Disordered" evidence="10">
    <location>
        <begin position="133"/>
        <end position="152"/>
    </location>
</feature>
<dbReference type="RefSeq" id="WP_117318931.1">
    <property type="nucleotide sequence ID" value="NZ_QQSW01000016.1"/>
</dbReference>
<feature type="compositionally biased region" description="Acidic residues" evidence="10">
    <location>
        <begin position="142"/>
        <end position="152"/>
    </location>
</feature>
<dbReference type="PRINTS" id="PR00813">
    <property type="entry name" value="BCTERIALGSPG"/>
</dbReference>
<name>A0A4V2SBC3_9GAMM</name>
<dbReference type="SUPFAM" id="SSF54523">
    <property type="entry name" value="Pili subunits"/>
    <property type="match status" value="1"/>
</dbReference>
<feature type="domain" description="Type II secretion system protein GspG C-terminal" evidence="11">
    <location>
        <begin position="45"/>
        <end position="151"/>
    </location>
</feature>
<comment type="similarity">
    <text evidence="2">Belongs to the GSP G family.</text>
</comment>
<dbReference type="PANTHER" id="PTHR30093">
    <property type="entry name" value="GENERAL SECRETION PATHWAY PROTEIN G"/>
    <property type="match status" value="1"/>
</dbReference>
<dbReference type="GO" id="GO:0015628">
    <property type="term" value="P:protein secretion by the type II secretion system"/>
    <property type="evidence" value="ECO:0007669"/>
    <property type="project" value="InterPro"/>
</dbReference>
<dbReference type="PANTHER" id="PTHR30093:SF45">
    <property type="entry name" value="TYPE II SECRETION SYSTEM CORE PROTEIN G"/>
    <property type="match status" value="1"/>
</dbReference>
<evidence type="ECO:0000256" key="5">
    <source>
        <dbReference type="ARBA" id="ARBA00022481"/>
    </source>
</evidence>
<keyword evidence="6" id="KW-0997">Cell inner membrane</keyword>
<dbReference type="NCBIfam" id="TIGR01710">
    <property type="entry name" value="typeII_sec_gspG"/>
    <property type="match status" value="1"/>
</dbReference>
<dbReference type="InterPro" id="IPR045584">
    <property type="entry name" value="Pilin-like"/>
</dbReference>
<evidence type="ECO:0000256" key="3">
    <source>
        <dbReference type="ARBA" id="ARBA00020042"/>
    </source>
</evidence>
<organism evidence="12 13">
    <name type="scientific">Chromatocurvus halotolerans</name>
    <dbReference type="NCBI Taxonomy" id="1132028"/>
    <lineage>
        <taxon>Bacteria</taxon>
        <taxon>Pseudomonadati</taxon>
        <taxon>Pseudomonadota</taxon>
        <taxon>Gammaproteobacteria</taxon>
        <taxon>Cellvibrionales</taxon>
        <taxon>Halieaceae</taxon>
        <taxon>Chromatocurvus</taxon>
    </lineage>
</organism>
<keyword evidence="9" id="KW-0472">Membrane</keyword>
<dbReference type="OrthoDB" id="9795612at2"/>
<comment type="caution">
    <text evidence="12">The sequence shown here is derived from an EMBL/GenBank/DDBJ whole genome shotgun (WGS) entry which is preliminary data.</text>
</comment>
<sequence length="152" mass="17079">MQARHSRTIWSRPEGSRRRQRGFTLMELLVVLAILGLLMSLVGPQVLNQLGGAKTKTARIQIRDLEQSLEMYKLDVGRYPSTDEGLEALVRKPGSASGWNGPYLKSDVPQDPWKRDYHYKYPGERAEVDIYTYGQDGAPGGEGEDADVGNWQ</sequence>
<dbReference type="EMBL" id="SLWX01000011">
    <property type="protein sequence ID" value="TCO74910.1"/>
    <property type="molecule type" value="Genomic_DNA"/>
</dbReference>
<keyword evidence="8" id="KW-1133">Transmembrane helix</keyword>
<dbReference type="InterPro" id="IPR000983">
    <property type="entry name" value="Bac_GSPG_pilin"/>
</dbReference>
<evidence type="ECO:0000256" key="8">
    <source>
        <dbReference type="ARBA" id="ARBA00022989"/>
    </source>
</evidence>
<evidence type="ECO:0000313" key="13">
    <source>
        <dbReference type="Proteomes" id="UP000294980"/>
    </source>
</evidence>
<gene>
    <name evidence="12" type="ORF">EV688_11167</name>
</gene>
<proteinExistence type="inferred from homology"/>
<dbReference type="Pfam" id="PF07963">
    <property type="entry name" value="N_methyl"/>
    <property type="match status" value="1"/>
</dbReference>
<evidence type="ECO:0000256" key="10">
    <source>
        <dbReference type="SAM" id="MobiDB-lite"/>
    </source>
</evidence>
<evidence type="ECO:0000256" key="9">
    <source>
        <dbReference type="ARBA" id="ARBA00023136"/>
    </source>
</evidence>
<evidence type="ECO:0000313" key="12">
    <source>
        <dbReference type="EMBL" id="TCO74910.1"/>
    </source>
</evidence>
<evidence type="ECO:0000256" key="7">
    <source>
        <dbReference type="ARBA" id="ARBA00022692"/>
    </source>
</evidence>
<evidence type="ECO:0000259" key="11">
    <source>
        <dbReference type="Pfam" id="PF08334"/>
    </source>
</evidence>
<evidence type="ECO:0000256" key="2">
    <source>
        <dbReference type="ARBA" id="ARBA00009984"/>
    </source>
</evidence>
<dbReference type="Pfam" id="PF08334">
    <property type="entry name" value="T2SSG"/>
    <property type="match status" value="1"/>
</dbReference>
<dbReference type="InterPro" id="IPR010054">
    <property type="entry name" value="Type2_sec_GspG"/>
</dbReference>
<evidence type="ECO:0000256" key="4">
    <source>
        <dbReference type="ARBA" id="ARBA00022475"/>
    </source>
</evidence>